<dbReference type="SUPFAM" id="SSF53098">
    <property type="entry name" value="Ribonuclease H-like"/>
    <property type="match status" value="1"/>
</dbReference>
<dbReference type="STRING" id="1504633.A0A2T7C2T8"/>
<name>A0A2T7C2T8_9POAL</name>
<accession>A0A2T7C2T8</accession>
<dbReference type="OrthoDB" id="118159at2759"/>
<feature type="transmembrane region" description="Helical" evidence="1">
    <location>
        <begin position="298"/>
        <end position="319"/>
    </location>
</feature>
<reference evidence="2 3" key="1">
    <citation type="submission" date="2018-04" db="EMBL/GenBank/DDBJ databases">
        <title>WGS assembly of Panicum hallii var. hallii HAL2.</title>
        <authorList>
            <person name="Lovell J."/>
            <person name="Jenkins J."/>
            <person name="Lowry D."/>
            <person name="Mamidi S."/>
            <person name="Sreedasyam A."/>
            <person name="Weng X."/>
            <person name="Barry K."/>
            <person name="Bonette J."/>
            <person name="Campitelli B."/>
            <person name="Daum C."/>
            <person name="Gordon S."/>
            <person name="Gould B."/>
            <person name="Lipzen A."/>
            <person name="MacQueen A."/>
            <person name="Palacio-Mejia J."/>
            <person name="Plott C."/>
            <person name="Shakirov E."/>
            <person name="Shu S."/>
            <person name="Yoshinaga Y."/>
            <person name="Zane M."/>
            <person name="Rokhsar D."/>
            <person name="Grimwood J."/>
            <person name="Schmutz J."/>
            <person name="Juenger T."/>
        </authorList>
    </citation>
    <scope>NUCLEOTIDE SEQUENCE [LARGE SCALE GENOMIC DNA]</scope>
    <source>
        <strain evidence="3">cv. HAL2</strain>
    </source>
</reference>
<dbReference type="Proteomes" id="UP000244336">
    <property type="component" value="Chromosome 9"/>
</dbReference>
<dbReference type="Gramene" id="PUZ37625">
    <property type="protein sequence ID" value="PUZ37625"/>
    <property type="gene ID" value="GQ55_9G134600"/>
</dbReference>
<evidence type="ECO:0008006" key="4">
    <source>
        <dbReference type="Google" id="ProtNLM"/>
    </source>
</evidence>
<dbReference type="PANTHER" id="PTHR11697">
    <property type="entry name" value="GENERAL TRANSCRIPTION FACTOR 2-RELATED ZINC FINGER PROTEIN"/>
    <property type="match status" value="1"/>
</dbReference>
<keyword evidence="1" id="KW-0472">Membrane</keyword>
<dbReference type="PANTHER" id="PTHR11697:SF230">
    <property type="entry name" value="ZINC FINGER, MYM DOMAIN CONTAINING 1"/>
    <property type="match status" value="1"/>
</dbReference>
<gene>
    <name evidence="2" type="ORF">GQ55_9G134600</name>
</gene>
<keyword evidence="1" id="KW-0812">Transmembrane</keyword>
<dbReference type="AlphaFoldDB" id="A0A2T7C2T8"/>
<keyword evidence="3" id="KW-1185">Reference proteome</keyword>
<evidence type="ECO:0000256" key="1">
    <source>
        <dbReference type="SAM" id="Phobius"/>
    </source>
</evidence>
<sequence>MKGEVKGLKTLITKESPSAYYVHYFAHQLQLVLVAVAKGNVGCQIFFVSCKCHDMLRDVRTRKLKKALELGEIESGSGLNQEMGLARPGGTRWGSHYKNILHIIDMYSTIREVLVTLGKNPTQRDDWPNIHAMVLIFKSFEFVFNAHLTLVILGYTNELSQSLQKRDQDIVNAIMQQMRSHGWEGFLAKVTTFCRKYSIDIPPMDGKYEPHGRSHRFYPEQTIDDHYRREVYIGVIDRIHQELENRFDEVNFSSSQLMELELQLDTYIDDMRENDRFQGLKSLSELSIKHVATQKYDLYGMVFLILKLALILPVAMHLWKEYFLG</sequence>
<dbReference type="InterPro" id="IPR055298">
    <property type="entry name" value="AtLOH3-like"/>
</dbReference>
<dbReference type="EMBL" id="CM009757">
    <property type="protein sequence ID" value="PUZ37625.1"/>
    <property type="molecule type" value="Genomic_DNA"/>
</dbReference>
<organism evidence="2 3">
    <name type="scientific">Panicum hallii var. hallii</name>
    <dbReference type="NCBI Taxonomy" id="1504633"/>
    <lineage>
        <taxon>Eukaryota</taxon>
        <taxon>Viridiplantae</taxon>
        <taxon>Streptophyta</taxon>
        <taxon>Embryophyta</taxon>
        <taxon>Tracheophyta</taxon>
        <taxon>Spermatophyta</taxon>
        <taxon>Magnoliopsida</taxon>
        <taxon>Liliopsida</taxon>
        <taxon>Poales</taxon>
        <taxon>Poaceae</taxon>
        <taxon>PACMAD clade</taxon>
        <taxon>Panicoideae</taxon>
        <taxon>Panicodae</taxon>
        <taxon>Paniceae</taxon>
        <taxon>Panicinae</taxon>
        <taxon>Panicum</taxon>
        <taxon>Panicum sect. Panicum</taxon>
    </lineage>
</organism>
<dbReference type="InterPro" id="IPR012337">
    <property type="entry name" value="RNaseH-like_sf"/>
</dbReference>
<keyword evidence="1" id="KW-1133">Transmembrane helix</keyword>
<evidence type="ECO:0000313" key="3">
    <source>
        <dbReference type="Proteomes" id="UP000244336"/>
    </source>
</evidence>
<evidence type="ECO:0000313" key="2">
    <source>
        <dbReference type="EMBL" id="PUZ37625.1"/>
    </source>
</evidence>
<protein>
    <recommendedName>
        <fullName evidence="4">DUF4371 domain-containing protein</fullName>
    </recommendedName>
</protein>
<proteinExistence type="predicted"/>